<feature type="domain" description="Electron transfer flavoprotein alpha/beta-subunit N-terminal" evidence="5">
    <location>
        <begin position="4"/>
        <end position="194"/>
    </location>
</feature>
<dbReference type="SUPFAM" id="SSF52467">
    <property type="entry name" value="DHS-like NAD/FAD-binding domain"/>
    <property type="match status" value="1"/>
</dbReference>
<feature type="binding site" evidence="4">
    <location>
        <begin position="253"/>
        <end position="257"/>
    </location>
    <ligand>
        <name>FAD</name>
        <dbReference type="ChEBI" id="CHEBI:57692"/>
    </ligand>
</feature>
<dbReference type="Proteomes" id="UP000316852">
    <property type="component" value="Unassembled WGS sequence"/>
</dbReference>
<dbReference type="Gene3D" id="3.40.50.1220">
    <property type="entry name" value="TPP-binding domain"/>
    <property type="match status" value="1"/>
</dbReference>
<dbReference type="InterPro" id="IPR014730">
    <property type="entry name" value="ETF_a/b_N"/>
</dbReference>
<feature type="binding site" evidence="4">
    <location>
        <position position="291"/>
    </location>
    <ligand>
        <name>FAD</name>
        <dbReference type="ChEBI" id="CHEBI:57692"/>
    </ligand>
</feature>
<comment type="similarity">
    <text evidence="1">Belongs to the ETF alpha-subunit/FixB family.</text>
</comment>
<dbReference type="PIRSF" id="PIRSF000089">
    <property type="entry name" value="Electra_flavoP_a"/>
    <property type="match status" value="1"/>
</dbReference>
<sequence length="327" mass="34741">MATLAVLAELKDGAARKITFEMLAEARRLSDASGGGTVGLIALGALGPGESDRLAHQGADHIYHVEGEALSGYAAEAYAEGVKVALDRARPDTLFIGATSQGKDLAPRVSARLRVGLASDCTEFAFHNGDLTARRPIFAGKAFGRVAWNAARPRIATVRPNTFTPLEPDTSRKAKVENVPIGPVKARARVVGFERSEGEMLDLTEANIIVSGGRAMQGPENFELLRRLCKVLGATLGASRAAVDAGWIDHSHQVGQTGKVVNPTVYFAVGISGAIQHLAGMSSSRTIVAINKDRDAPIFKIASYGIVGDLYQVVPLLTEEFERALKE</sequence>
<evidence type="ECO:0000259" key="5">
    <source>
        <dbReference type="SMART" id="SM00893"/>
    </source>
</evidence>
<dbReference type="CDD" id="cd01715">
    <property type="entry name" value="ETF_alpha"/>
    <property type="match status" value="1"/>
</dbReference>
<evidence type="ECO:0000256" key="1">
    <source>
        <dbReference type="ARBA" id="ARBA00005817"/>
    </source>
</evidence>
<evidence type="ECO:0000256" key="2">
    <source>
        <dbReference type="ARBA" id="ARBA00022630"/>
    </source>
</evidence>
<dbReference type="PANTHER" id="PTHR43153:SF1">
    <property type="entry name" value="ELECTRON TRANSFER FLAVOPROTEIN SUBUNIT ALPHA, MITOCHONDRIAL"/>
    <property type="match status" value="1"/>
</dbReference>
<evidence type="ECO:0000313" key="7">
    <source>
        <dbReference type="Proteomes" id="UP000316852"/>
    </source>
</evidence>
<feature type="binding site" evidence="4">
    <location>
        <begin position="270"/>
        <end position="277"/>
    </location>
    <ligand>
        <name>FAD</name>
        <dbReference type="ChEBI" id="CHEBI:57692"/>
    </ligand>
</feature>
<evidence type="ECO:0000313" key="6">
    <source>
        <dbReference type="EMBL" id="TMQ58769.1"/>
    </source>
</evidence>
<evidence type="ECO:0000256" key="3">
    <source>
        <dbReference type="ARBA" id="ARBA00022827"/>
    </source>
</evidence>
<protein>
    <submittedName>
        <fullName evidence="6">Electron transfer flavoprotein subunit alpha/FixB family protein</fullName>
    </submittedName>
</protein>
<feature type="binding site" evidence="4">
    <location>
        <begin position="239"/>
        <end position="240"/>
    </location>
    <ligand>
        <name>FAD</name>
        <dbReference type="ChEBI" id="CHEBI:57692"/>
    </ligand>
</feature>
<dbReference type="FunFam" id="3.40.50.1220:FF:000001">
    <property type="entry name" value="Electron transfer flavoprotein, alpha subunit"/>
    <property type="match status" value="1"/>
</dbReference>
<comment type="cofactor">
    <cofactor evidence="4">
        <name>FAD</name>
        <dbReference type="ChEBI" id="CHEBI:57692"/>
    </cofactor>
    <text evidence="4">Binds 1 FAD per dimer.</text>
</comment>
<reference evidence="6 7" key="1">
    <citation type="journal article" date="2019" name="Nat. Microbiol.">
        <title>Mediterranean grassland soil C-N compound turnover is dependent on rainfall and depth, and is mediated by genomically divergent microorganisms.</title>
        <authorList>
            <person name="Diamond S."/>
            <person name="Andeer P.F."/>
            <person name="Li Z."/>
            <person name="Crits-Christoph A."/>
            <person name="Burstein D."/>
            <person name="Anantharaman K."/>
            <person name="Lane K.R."/>
            <person name="Thomas B.C."/>
            <person name="Pan C."/>
            <person name="Northen T.R."/>
            <person name="Banfield J.F."/>
        </authorList>
    </citation>
    <scope>NUCLEOTIDE SEQUENCE [LARGE SCALE GENOMIC DNA]</scope>
    <source>
        <strain evidence="6">WS_6</strain>
    </source>
</reference>
<evidence type="ECO:0000256" key="4">
    <source>
        <dbReference type="PIRSR" id="PIRSR000089-1"/>
    </source>
</evidence>
<dbReference type="SUPFAM" id="SSF52402">
    <property type="entry name" value="Adenine nucleotide alpha hydrolases-like"/>
    <property type="match status" value="1"/>
</dbReference>
<keyword evidence="3 4" id="KW-0274">FAD</keyword>
<accession>A0A538T546</accession>
<dbReference type="AlphaFoldDB" id="A0A538T546"/>
<dbReference type="Pfam" id="PF01012">
    <property type="entry name" value="ETF"/>
    <property type="match status" value="1"/>
</dbReference>
<organism evidence="6 7">
    <name type="scientific">Eiseniibacteriota bacterium</name>
    <dbReference type="NCBI Taxonomy" id="2212470"/>
    <lineage>
        <taxon>Bacteria</taxon>
        <taxon>Candidatus Eiseniibacteriota</taxon>
    </lineage>
</organism>
<dbReference type="PANTHER" id="PTHR43153">
    <property type="entry name" value="ELECTRON TRANSFER FLAVOPROTEIN ALPHA"/>
    <property type="match status" value="1"/>
</dbReference>
<dbReference type="GO" id="GO:0050660">
    <property type="term" value="F:flavin adenine dinucleotide binding"/>
    <property type="evidence" value="ECO:0007669"/>
    <property type="project" value="InterPro"/>
</dbReference>
<dbReference type="InterPro" id="IPR001308">
    <property type="entry name" value="ETF_a/FixB"/>
</dbReference>
<dbReference type="InterPro" id="IPR014731">
    <property type="entry name" value="ETF_asu_C"/>
</dbReference>
<name>A0A538T546_UNCEI</name>
<comment type="caution">
    <text evidence="6">The sequence shown here is derived from an EMBL/GenBank/DDBJ whole genome shotgun (WGS) entry which is preliminary data.</text>
</comment>
<dbReference type="InterPro" id="IPR014729">
    <property type="entry name" value="Rossmann-like_a/b/a_fold"/>
</dbReference>
<dbReference type="InterPro" id="IPR029035">
    <property type="entry name" value="DHS-like_NAD/FAD-binding_dom"/>
</dbReference>
<dbReference type="GO" id="GO:0009055">
    <property type="term" value="F:electron transfer activity"/>
    <property type="evidence" value="ECO:0007669"/>
    <property type="project" value="InterPro"/>
</dbReference>
<dbReference type="EMBL" id="VBOW01000030">
    <property type="protein sequence ID" value="TMQ58769.1"/>
    <property type="molecule type" value="Genomic_DNA"/>
</dbReference>
<dbReference type="SMART" id="SM00893">
    <property type="entry name" value="ETF"/>
    <property type="match status" value="1"/>
</dbReference>
<dbReference type="Pfam" id="PF00766">
    <property type="entry name" value="ETF_alpha"/>
    <property type="match status" value="1"/>
</dbReference>
<gene>
    <name evidence="6" type="ORF">E6K76_07030</name>
</gene>
<dbReference type="Gene3D" id="3.40.50.620">
    <property type="entry name" value="HUPs"/>
    <property type="match status" value="1"/>
</dbReference>
<dbReference type="GO" id="GO:0033539">
    <property type="term" value="P:fatty acid beta-oxidation using acyl-CoA dehydrogenase"/>
    <property type="evidence" value="ECO:0007669"/>
    <property type="project" value="TreeGrafter"/>
</dbReference>
<feature type="binding site" evidence="4">
    <location>
        <position position="214"/>
    </location>
    <ligand>
        <name>FAD</name>
        <dbReference type="ChEBI" id="CHEBI:57692"/>
    </ligand>
</feature>
<keyword evidence="2" id="KW-0285">Flavoprotein</keyword>
<proteinExistence type="inferred from homology"/>
<dbReference type="InterPro" id="IPR033947">
    <property type="entry name" value="ETF_alpha_N"/>
</dbReference>